<feature type="compositionally biased region" description="Polar residues" evidence="1">
    <location>
        <begin position="35"/>
        <end position="53"/>
    </location>
</feature>
<protein>
    <submittedName>
        <fullName evidence="2">Peptide chain release factor 1</fullName>
    </submittedName>
</protein>
<name>A0A0A9ZCU6_LYGHE</name>
<gene>
    <name evidence="2" type="primary">prfA_1</name>
    <name evidence="2" type="ORF">CM83_4983</name>
</gene>
<accession>A0A0A9ZCU6</accession>
<evidence type="ECO:0000256" key="1">
    <source>
        <dbReference type="SAM" id="MobiDB-lite"/>
    </source>
</evidence>
<reference evidence="2" key="2">
    <citation type="submission" date="2014-07" db="EMBL/GenBank/DDBJ databases">
        <authorList>
            <person name="Hull J."/>
        </authorList>
    </citation>
    <scope>NUCLEOTIDE SEQUENCE</scope>
</reference>
<dbReference type="EMBL" id="GBHO01000527">
    <property type="protein sequence ID" value="JAG43077.1"/>
    <property type="molecule type" value="Transcribed_RNA"/>
</dbReference>
<reference evidence="2" key="1">
    <citation type="journal article" date="2014" name="PLoS ONE">
        <title>Transcriptome-Based Identification of ABC Transporters in the Western Tarnished Plant Bug Lygus hesperus.</title>
        <authorList>
            <person name="Hull J.J."/>
            <person name="Chaney K."/>
            <person name="Geib S.M."/>
            <person name="Fabrick J.A."/>
            <person name="Brent C.S."/>
            <person name="Walsh D."/>
            <person name="Lavine L.C."/>
        </authorList>
    </citation>
    <scope>NUCLEOTIDE SEQUENCE</scope>
</reference>
<sequence length="161" mass="17039">MYHTTNGARCVNLSTGTCATVATVNRASEPGGVTCRSSNRGHSTLVGSASPPTHTHPRHSAQWETFHTVCRQQPPSHHRGYRWEVVPPHHPTVCAPGHQPTRSTLATTEGPWRTSATRCTVAAVPLVPASELPQYPPSSDFSADAATVSSCTATTHADAAP</sequence>
<feature type="region of interest" description="Disordered" evidence="1">
    <location>
        <begin position="30"/>
        <end position="58"/>
    </location>
</feature>
<proteinExistence type="predicted"/>
<evidence type="ECO:0000313" key="2">
    <source>
        <dbReference type="EMBL" id="JAG43077.1"/>
    </source>
</evidence>
<dbReference type="AlphaFoldDB" id="A0A0A9ZCU6"/>
<organism evidence="2">
    <name type="scientific">Lygus hesperus</name>
    <name type="common">Western plant bug</name>
    <dbReference type="NCBI Taxonomy" id="30085"/>
    <lineage>
        <taxon>Eukaryota</taxon>
        <taxon>Metazoa</taxon>
        <taxon>Ecdysozoa</taxon>
        <taxon>Arthropoda</taxon>
        <taxon>Hexapoda</taxon>
        <taxon>Insecta</taxon>
        <taxon>Pterygota</taxon>
        <taxon>Neoptera</taxon>
        <taxon>Paraneoptera</taxon>
        <taxon>Hemiptera</taxon>
        <taxon>Heteroptera</taxon>
        <taxon>Panheteroptera</taxon>
        <taxon>Cimicomorpha</taxon>
        <taxon>Miridae</taxon>
        <taxon>Mirini</taxon>
        <taxon>Lygus</taxon>
    </lineage>
</organism>